<dbReference type="Ensembl" id="ENSELUT00000111818.1">
    <property type="protein sequence ID" value="ENSELUP00000085198.1"/>
    <property type="gene ID" value="ENSELUG00000037428.1"/>
</dbReference>
<dbReference type="Proteomes" id="UP000265140">
    <property type="component" value="Chromosome 24"/>
</dbReference>
<dbReference type="AlphaFoldDB" id="A0AAY5K854"/>
<evidence type="ECO:0000313" key="1">
    <source>
        <dbReference type="Ensembl" id="ENSELUP00000085198.1"/>
    </source>
</evidence>
<reference evidence="1" key="2">
    <citation type="submission" date="2025-08" db="UniProtKB">
        <authorList>
            <consortium name="Ensembl"/>
        </authorList>
    </citation>
    <scope>IDENTIFICATION</scope>
</reference>
<evidence type="ECO:0000313" key="2">
    <source>
        <dbReference type="Proteomes" id="UP000265140"/>
    </source>
</evidence>
<organism evidence="1 2">
    <name type="scientific">Esox lucius</name>
    <name type="common">Northern pike</name>
    <dbReference type="NCBI Taxonomy" id="8010"/>
    <lineage>
        <taxon>Eukaryota</taxon>
        <taxon>Metazoa</taxon>
        <taxon>Chordata</taxon>
        <taxon>Craniata</taxon>
        <taxon>Vertebrata</taxon>
        <taxon>Euteleostomi</taxon>
        <taxon>Actinopterygii</taxon>
        <taxon>Neopterygii</taxon>
        <taxon>Teleostei</taxon>
        <taxon>Protacanthopterygii</taxon>
        <taxon>Esociformes</taxon>
        <taxon>Esocidae</taxon>
        <taxon>Esox</taxon>
    </lineage>
</organism>
<accession>A0AAY5K854</accession>
<sequence>MRLDAKCRVGAMRRLDQALSICTFQRDAFEQDDHHQVQAPHLVGLSETVDPPDLALLVRVGEDAARVLLARHTEHKVLAVLLADVLAELGEEPGGPLLFDLGLLAEQFVLDRTLLVLGHPFLVLLEVLAFPGLEVEPRVGNGTDMREKRLDKGMKFI</sequence>
<reference evidence="1 2" key="1">
    <citation type="submission" date="2020-02" db="EMBL/GenBank/DDBJ databases">
        <title>Esox lucius (northern pike) genome, fEsoLuc1, primary haplotype.</title>
        <authorList>
            <person name="Myers G."/>
            <person name="Karagic N."/>
            <person name="Meyer A."/>
            <person name="Pippel M."/>
            <person name="Reichard M."/>
            <person name="Winkler S."/>
            <person name="Tracey A."/>
            <person name="Sims Y."/>
            <person name="Howe K."/>
            <person name="Rhie A."/>
            <person name="Formenti G."/>
            <person name="Durbin R."/>
            <person name="Fedrigo O."/>
            <person name="Jarvis E.D."/>
        </authorList>
    </citation>
    <scope>NUCLEOTIDE SEQUENCE [LARGE SCALE GENOMIC DNA]</scope>
</reference>
<protein>
    <submittedName>
        <fullName evidence="1">Uncharacterized protein</fullName>
    </submittedName>
</protein>
<name>A0AAY5K854_ESOLU</name>
<dbReference type="GeneTree" id="ENSGT00950000185200"/>
<keyword evidence="2" id="KW-1185">Reference proteome</keyword>
<proteinExistence type="predicted"/>
<reference evidence="1" key="3">
    <citation type="submission" date="2025-09" db="UniProtKB">
        <authorList>
            <consortium name="Ensembl"/>
        </authorList>
    </citation>
    <scope>IDENTIFICATION</scope>
</reference>